<dbReference type="Proteomes" id="UP000770717">
    <property type="component" value="Unassembled WGS sequence"/>
</dbReference>
<sequence>MRCESKSRPMKPMVPFTLGRFSPMPCCKGKRKKKKRYSKIVIVRVKLPLWVRVKLPLWVRVSAPLYSIYLIKKCYCANVVRNPLNVASLE</sequence>
<protein>
    <submittedName>
        <fullName evidence="1">Uncharacterized protein</fullName>
    </submittedName>
</protein>
<comment type="caution">
    <text evidence="1">The sequence shown here is derived from an EMBL/GenBank/DDBJ whole genome shotgun (WGS) entry which is preliminary data.</text>
</comment>
<organism evidence="1 2">
    <name type="scientific">Eleutherodactylus coqui</name>
    <name type="common">Puerto Rican coqui</name>
    <dbReference type="NCBI Taxonomy" id="57060"/>
    <lineage>
        <taxon>Eukaryota</taxon>
        <taxon>Metazoa</taxon>
        <taxon>Chordata</taxon>
        <taxon>Craniata</taxon>
        <taxon>Vertebrata</taxon>
        <taxon>Euteleostomi</taxon>
        <taxon>Amphibia</taxon>
        <taxon>Batrachia</taxon>
        <taxon>Anura</taxon>
        <taxon>Neobatrachia</taxon>
        <taxon>Hyloidea</taxon>
        <taxon>Eleutherodactylidae</taxon>
        <taxon>Eleutherodactylinae</taxon>
        <taxon>Eleutherodactylus</taxon>
        <taxon>Eleutherodactylus</taxon>
    </lineage>
</organism>
<accession>A0A8J6E7L7</accession>
<gene>
    <name evidence="1" type="ORF">GDO78_019377</name>
</gene>
<reference evidence="1" key="1">
    <citation type="thesis" date="2020" institute="ProQuest LLC" country="789 East Eisenhower Parkway, Ann Arbor, MI, USA">
        <title>Comparative Genomics and Chromosome Evolution.</title>
        <authorList>
            <person name="Mudd A.B."/>
        </authorList>
    </citation>
    <scope>NUCLEOTIDE SEQUENCE</scope>
    <source>
        <strain evidence="1">HN-11 Male</strain>
        <tissue evidence="1">Kidney and liver</tissue>
    </source>
</reference>
<dbReference type="EMBL" id="WNTK01038784">
    <property type="protein sequence ID" value="KAG9460808.1"/>
    <property type="molecule type" value="Genomic_DNA"/>
</dbReference>
<keyword evidence="2" id="KW-1185">Reference proteome</keyword>
<dbReference type="AlphaFoldDB" id="A0A8J6E7L7"/>
<evidence type="ECO:0000313" key="1">
    <source>
        <dbReference type="EMBL" id="KAG9460808.1"/>
    </source>
</evidence>
<proteinExistence type="predicted"/>
<evidence type="ECO:0000313" key="2">
    <source>
        <dbReference type="Proteomes" id="UP000770717"/>
    </source>
</evidence>
<name>A0A8J6E7L7_ELECQ</name>